<keyword evidence="2" id="KW-0539">Nucleus</keyword>
<accession>A0A9Q3GK47</accession>
<dbReference type="Gene3D" id="2.40.50.40">
    <property type="match status" value="1"/>
</dbReference>
<dbReference type="Proteomes" id="UP000765509">
    <property type="component" value="Unassembled WGS sequence"/>
</dbReference>
<dbReference type="GO" id="GO:0005634">
    <property type="term" value="C:nucleus"/>
    <property type="evidence" value="ECO:0007669"/>
    <property type="project" value="UniProtKB-SubCell"/>
</dbReference>
<protein>
    <recommendedName>
        <fullName evidence="3">Chromo domain-containing protein</fullName>
    </recommendedName>
</protein>
<evidence type="ECO:0000256" key="1">
    <source>
        <dbReference type="ARBA" id="ARBA00004123"/>
    </source>
</evidence>
<dbReference type="PANTHER" id="PTHR22812">
    <property type="entry name" value="CHROMOBOX PROTEIN"/>
    <property type="match status" value="1"/>
</dbReference>
<dbReference type="InterPro" id="IPR016197">
    <property type="entry name" value="Chromo-like_dom_sf"/>
</dbReference>
<dbReference type="GO" id="GO:0006338">
    <property type="term" value="P:chromatin remodeling"/>
    <property type="evidence" value="ECO:0007669"/>
    <property type="project" value="UniProtKB-ARBA"/>
</dbReference>
<feature type="domain" description="Chromo" evidence="3">
    <location>
        <begin position="221"/>
        <end position="282"/>
    </location>
</feature>
<dbReference type="CDD" id="cd00024">
    <property type="entry name" value="CD_CSD"/>
    <property type="match status" value="1"/>
</dbReference>
<proteinExistence type="predicted"/>
<evidence type="ECO:0000313" key="4">
    <source>
        <dbReference type="EMBL" id="MBW0470426.1"/>
    </source>
</evidence>
<dbReference type="Pfam" id="PF00385">
    <property type="entry name" value="Chromo"/>
    <property type="match status" value="1"/>
</dbReference>
<evidence type="ECO:0000259" key="3">
    <source>
        <dbReference type="PROSITE" id="PS50013"/>
    </source>
</evidence>
<name>A0A9Q3GK47_9BASI</name>
<organism evidence="4 5">
    <name type="scientific">Austropuccinia psidii MF-1</name>
    <dbReference type="NCBI Taxonomy" id="1389203"/>
    <lineage>
        <taxon>Eukaryota</taxon>
        <taxon>Fungi</taxon>
        <taxon>Dikarya</taxon>
        <taxon>Basidiomycota</taxon>
        <taxon>Pucciniomycotina</taxon>
        <taxon>Pucciniomycetes</taxon>
        <taxon>Pucciniales</taxon>
        <taxon>Sphaerophragmiaceae</taxon>
        <taxon>Austropuccinia</taxon>
    </lineage>
</organism>
<dbReference type="PROSITE" id="PS50013">
    <property type="entry name" value="CHROMO_2"/>
    <property type="match status" value="1"/>
</dbReference>
<dbReference type="EMBL" id="AVOT02002456">
    <property type="protein sequence ID" value="MBW0470426.1"/>
    <property type="molecule type" value="Genomic_DNA"/>
</dbReference>
<evidence type="ECO:0000256" key="2">
    <source>
        <dbReference type="ARBA" id="ARBA00023242"/>
    </source>
</evidence>
<gene>
    <name evidence="4" type="ORF">O181_010141</name>
</gene>
<comment type="subcellular location">
    <subcellularLocation>
        <location evidence="1">Nucleus</location>
    </subcellularLocation>
</comment>
<dbReference type="SUPFAM" id="SSF54160">
    <property type="entry name" value="Chromo domain-like"/>
    <property type="match status" value="1"/>
</dbReference>
<reference evidence="4" key="1">
    <citation type="submission" date="2021-03" db="EMBL/GenBank/DDBJ databases">
        <title>Draft genome sequence of rust myrtle Austropuccinia psidii MF-1, a brazilian biotype.</title>
        <authorList>
            <person name="Quecine M.C."/>
            <person name="Pachon D.M.R."/>
            <person name="Bonatelli M.L."/>
            <person name="Correr F.H."/>
            <person name="Franceschini L.M."/>
            <person name="Leite T.F."/>
            <person name="Margarido G.R.A."/>
            <person name="Almeida C.A."/>
            <person name="Ferrarezi J.A."/>
            <person name="Labate C.A."/>
        </authorList>
    </citation>
    <scope>NUCLEOTIDE SEQUENCE</scope>
    <source>
        <strain evidence="4">MF-1</strain>
    </source>
</reference>
<comment type="caution">
    <text evidence="4">The sequence shown here is derived from an EMBL/GenBank/DDBJ whole genome shotgun (WGS) entry which is preliminary data.</text>
</comment>
<dbReference type="InterPro" id="IPR000953">
    <property type="entry name" value="Chromo/chromo_shadow_dom"/>
</dbReference>
<dbReference type="InterPro" id="IPR023780">
    <property type="entry name" value="Chromo_domain"/>
</dbReference>
<dbReference type="Pfam" id="PF24626">
    <property type="entry name" value="SH3_Tf2-1"/>
    <property type="match status" value="1"/>
</dbReference>
<evidence type="ECO:0000313" key="5">
    <source>
        <dbReference type="Proteomes" id="UP000765509"/>
    </source>
</evidence>
<sequence length="285" mass="33149">MSSKVLTRCQAHWAEFLSEFHFFITYPPGCLATLPDALSRQEDIYLETGEDFIRKNPMNFQQLIKQDEAQPSRFFAVKVDPQFDSVLITQDNPAGNLSAKIQSVQQDVKRQLEVAIDSFKRYSDKLRASPPVFNPGDMVWLSSKNIKTPRPTKKLSKRWLGTFPILKKVSTHADHLKLPSQWKSIHLVFQISLLEQVNISTIPNKHQEPPPPIIIEEYEEWEVCEILDSKIKRRKLWYLVESKGFSQDPKRYTWEPSKNLKNCPQLIQYFHSLYPDRPGPNSPRA</sequence>
<dbReference type="AlphaFoldDB" id="A0A9Q3GK47"/>
<keyword evidence="5" id="KW-1185">Reference proteome</keyword>
<dbReference type="InterPro" id="IPR051219">
    <property type="entry name" value="Heterochromatin_chromo-domain"/>
</dbReference>
<dbReference type="InterPro" id="IPR056924">
    <property type="entry name" value="SH3_Tf2-1"/>
</dbReference>
<dbReference type="OrthoDB" id="2273864at2759"/>